<keyword evidence="2" id="KW-1185">Reference proteome</keyword>
<name>A0ABS2NEV5_9BACI</name>
<protein>
    <recommendedName>
        <fullName evidence="3">DUF2935 domain-containing protein</fullName>
    </recommendedName>
</protein>
<accession>A0ABS2NEV5</accession>
<evidence type="ECO:0000313" key="2">
    <source>
        <dbReference type="Proteomes" id="UP001646157"/>
    </source>
</evidence>
<organism evidence="1 2">
    <name type="scientific">Rossellomorea pakistanensis</name>
    <dbReference type="NCBI Taxonomy" id="992288"/>
    <lineage>
        <taxon>Bacteria</taxon>
        <taxon>Bacillati</taxon>
        <taxon>Bacillota</taxon>
        <taxon>Bacilli</taxon>
        <taxon>Bacillales</taxon>
        <taxon>Bacillaceae</taxon>
        <taxon>Rossellomorea</taxon>
    </lineage>
</organism>
<dbReference type="InterPro" id="IPR021328">
    <property type="entry name" value="CotB-like"/>
</dbReference>
<proteinExistence type="predicted"/>
<dbReference type="SUPFAM" id="SSF158430">
    <property type="entry name" value="Bacillus cereus metalloprotein-like"/>
    <property type="match status" value="2"/>
</dbReference>
<dbReference type="Proteomes" id="UP001646157">
    <property type="component" value="Unassembled WGS sequence"/>
</dbReference>
<dbReference type="EMBL" id="JAFBDZ010000003">
    <property type="protein sequence ID" value="MBM7586386.1"/>
    <property type="molecule type" value="Genomic_DNA"/>
</dbReference>
<comment type="caution">
    <text evidence="1">The sequence shown here is derived from an EMBL/GenBank/DDBJ whole genome shotgun (WGS) entry which is preliminary data.</text>
</comment>
<evidence type="ECO:0008006" key="3">
    <source>
        <dbReference type="Google" id="ProtNLM"/>
    </source>
</evidence>
<dbReference type="Gene3D" id="1.20.1260.120">
    <property type="entry name" value="Protein of unknown function DUF2935"/>
    <property type="match status" value="1"/>
</dbReference>
<sequence>MKQTFTTKLKELKGLSSKEQWVQFSNDIVEHVDALKKFKLSLLKRQLTTDIVIHLVPTFLNHMVNELEEYQKVLKYLTGGKLPPIFHELHHHLLWLLDASGHAGSIGSTMDLTERDLRKKSKLFEGEFNDFYLKAVEMAGYLRSNVKSFPALKKFNDDVEIEIRLFQVFLNELEELELNHKNLSAFSPLMADHMYREEAYYLKKVAESSSVNR</sequence>
<gene>
    <name evidence="1" type="ORF">JOC86_002938</name>
</gene>
<reference evidence="1 2" key="1">
    <citation type="submission" date="2021-01" db="EMBL/GenBank/DDBJ databases">
        <title>Genomic Encyclopedia of Type Strains, Phase IV (KMG-IV): sequencing the most valuable type-strain genomes for metagenomic binning, comparative biology and taxonomic classification.</title>
        <authorList>
            <person name="Goeker M."/>
        </authorList>
    </citation>
    <scope>NUCLEOTIDE SEQUENCE [LARGE SCALE GENOMIC DNA]</scope>
    <source>
        <strain evidence="1 2">DSM 24834</strain>
    </source>
</reference>
<dbReference type="Pfam" id="PF11155">
    <property type="entry name" value="DUF2935"/>
    <property type="match status" value="2"/>
</dbReference>
<evidence type="ECO:0000313" key="1">
    <source>
        <dbReference type="EMBL" id="MBM7586386.1"/>
    </source>
</evidence>